<name>A0A1S7DV45_RIEAN</name>
<gene>
    <name evidence="1" type="ORF">AB406_2062</name>
</gene>
<dbReference type="AlphaFoldDB" id="A0A1S7DV45"/>
<organism evidence="1 2">
    <name type="scientific">Riemerella anatipestifer</name>
    <name type="common">Moraxella anatipestifer</name>
    <dbReference type="NCBI Taxonomy" id="34085"/>
    <lineage>
        <taxon>Bacteria</taxon>
        <taxon>Pseudomonadati</taxon>
        <taxon>Bacteroidota</taxon>
        <taxon>Flavobacteriia</taxon>
        <taxon>Flavobacteriales</taxon>
        <taxon>Weeksellaceae</taxon>
        <taxon>Riemerella</taxon>
    </lineage>
</organism>
<reference evidence="1 2" key="1">
    <citation type="submission" date="2015-06" db="EMBL/GenBank/DDBJ databases">
        <title>R. anatipestifer strain HXb2 is the most virulent strain so far, and the genome sequence would help us uncover the pathogenesis.</title>
        <authorList>
            <person name="Hu Q."/>
            <person name="Qi J."/>
            <person name="Bo H."/>
            <person name="Liu G."/>
            <person name="Tao M."/>
            <person name="Ding Y."/>
            <person name="Xue Y."/>
        </authorList>
    </citation>
    <scope>NUCLEOTIDE SEQUENCE [LARGE SCALE GENOMIC DNA]</scope>
    <source>
        <strain evidence="1 2">HXb2</strain>
    </source>
</reference>
<dbReference type="Proteomes" id="UP000189883">
    <property type="component" value="Chromosome"/>
</dbReference>
<evidence type="ECO:0000313" key="1">
    <source>
        <dbReference type="EMBL" id="AQY23002.1"/>
    </source>
</evidence>
<protein>
    <submittedName>
        <fullName evidence="1">Uncharacterized protein</fullName>
    </submittedName>
</protein>
<evidence type="ECO:0000313" key="2">
    <source>
        <dbReference type="Proteomes" id="UP000189883"/>
    </source>
</evidence>
<accession>A0A1S7DV45</accession>
<sequence>MATIRVEIDLDDFSTYDLLNELEFRLECGTDTHEIKKGLQKILRAEYQAPFNPKNIIEESKIKFFIENFDCISEEDLKSIIDNKHKK</sequence>
<proteinExistence type="predicted"/>
<dbReference type="RefSeq" id="WP_079208194.1">
    <property type="nucleotide sequence ID" value="NZ_CP011859.1"/>
</dbReference>
<dbReference type="EMBL" id="CP011859">
    <property type="protein sequence ID" value="AQY23002.1"/>
    <property type="molecule type" value="Genomic_DNA"/>
</dbReference>